<dbReference type="AlphaFoldDB" id="U4L6D4"/>
<evidence type="ECO:0000256" key="1">
    <source>
        <dbReference type="SAM" id="MobiDB-lite"/>
    </source>
</evidence>
<protein>
    <submittedName>
        <fullName evidence="2">Uncharacterized protein</fullName>
    </submittedName>
</protein>
<gene>
    <name evidence="2" type="ORF">PCON_07580</name>
</gene>
<organism evidence="2 3">
    <name type="scientific">Pyronema omphalodes (strain CBS 100304)</name>
    <name type="common">Pyronema confluens</name>
    <dbReference type="NCBI Taxonomy" id="1076935"/>
    <lineage>
        <taxon>Eukaryota</taxon>
        <taxon>Fungi</taxon>
        <taxon>Dikarya</taxon>
        <taxon>Ascomycota</taxon>
        <taxon>Pezizomycotina</taxon>
        <taxon>Pezizomycetes</taxon>
        <taxon>Pezizales</taxon>
        <taxon>Pyronemataceae</taxon>
        <taxon>Pyronema</taxon>
    </lineage>
</organism>
<evidence type="ECO:0000313" key="3">
    <source>
        <dbReference type="Proteomes" id="UP000018144"/>
    </source>
</evidence>
<feature type="region of interest" description="Disordered" evidence="1">
    <location>
        <begin position="1"/>
        <end position="28"/>
    </location>
</feature>
<evidence type="ECO:0000313" key="2">
    <source>
        <dbReference type="EMBL" id="CCX07991.1"/>
    </source>
</evidence>
<accession>U4L6D4</accession>
<dbReference type="EMBL" id="HF935386">
    <property type="protein sequence ID" value="CCX07991.1"/>
    <property type="molecule type" value="Genomic_DNA"/>
</dbReference>
<dbReference type="OrthoDB" id="5416095at2759"/>
<sequence length="103" mass="10864">MGSSCSNTNGTSSVFSPSSTSSFSSSCSSFSALPQLCASDFRDSMDAGFNAAQTVIVDGAECTMKAIEGDIMPMKEYLKRAEVYWSCIEQPEDCGNATGKGEK</sequence>
<name>U4L6D4_PYROM</name>
<keyword evidence="3" id="KW-1185">Reference proteome</keyword>
<dbReference type="Proteomes" id="UP000018144">
    <property type="component" value="Unassembled WGS sequence"/>
</dbReference>
<proteinExistence type="predicted"/>
<reference evidence="2 3" key="1">
    <citation type="journal article" date="2013" name="PLoS Genet.">
        <title>The genome and development-dependent transcriptomes of Pyronema confluens: a window into fungal evolution.</title>
        <authorList>
            <person name="Traeger S."/>
            <person name="Altegoer F."/>
            <person name="Freitag M."/>
            <person name="Gabaldon T."/>
            <person name="Kempken F."/>
            <person name="Kumar A."/>
            <person name="Marcet-Houben M."/>
            <person name="Poggeler S."/>
            <person name="Stajich J.E."/>
            <person name="Nowrousian M."/>
        </authorList>
    </citation>
    <scope>NUCLEOTIDE SEQUENCE [LARGE SCALE GENOMIC DNA]</scope>
    <source>
        <strain evidence="3">CBS 100304</strain>
        <tissue evidence="2">Vegetative mycelium</tissue>
    </source>
</reference>